<evidence type="ECO:0000256" key="1">
    <source>
        <dbReference type="ARBA" id="ARBA00004141"/>
    </source>
</evidence>
<keyword evidence="3" id="KW-1003">Cell membrane</keyword>
<comment type="subcellular location">
    <subcellularLocation>
        <location evidence="1">Membrane</location>
        <topology evidence="1">Multi-pass membrane protein</topology>
    </subcellularLocation>
</comment>
<dbReference type="PANTHER" id="PTHR34857">
    <property type="entry name" value="SLL0384 PROTEIN"/>
    <property type="match status" value="1"/>
</dbReference>
<evidence type="ECO:0000256" key="6">
    <source>
        <dbReference type="ARBA" id="ARBA00023136"/>
    </source>
</evidence>
<evidence type="ECO:0000256" key="7">
    <source>
        <dbReference type="SAM" id="Phobius"/>
    </source>
</evidence>
<dbReference type="GO" id="GO:0005886">
    <property type="term" value="C:plasma membrane"/>
    <property type="evidence" value="ECO:0007669"/>
    <property type="project" value="UniProtKB-ARBA"/>
</dbReference>
<reference evidence="8 9" key="1">
    <citation type="submission" date="2009-10" db="EMBL/GenBank/DDBJ databases">
        <authorList>
            <person name="Muzny D."/>
            <person name="Qin X."/>
            <person name="Deng J."/>
            <person name="Jiang H."/>
            <person name="Liu Y."/>
            <person name="Qu J."/>
            <person name="Song X.-Z."/>
            <person name="Zhang L."/>
            <person name="Thornton R."/>
            <person name="Coyle M."/>
            <person name="Francisco L."/>
            <person name="Jackson L."/>
            <person name="Javaid M."/>
            <person name="Korchina V."/>
            <person name="Kovar C."/>
            <person name="Mata R."/>
            <person name="Mathew T."/>
            <person name="Ngo R."/>
            <person name="Nguyen L."/>
            <person name="Nguyen N."/>
            <person name="Okwuonu G."/>
            <person name="Ongeri F."/>
            <person name="Pham C."/>
            <person name="Simmons D."/>
            <person name="Wilczek-Boney K."/>
            <person name="Hale W."/>
            <person name="Jakkamsetti A."/>
            <person name="Pham P."/>
            <person name="Ruth R."/>
            <person name="San Lucas F."/>
            <person name="Warren J."/>
            <person name="Zhang J."/>
            <person name="Zhao Z."/>
            <person name="Zhou C."/>
            <person name="Zhu D."/>
            <person name="Lee S."/>
            <person name="Bess C."/>
            <person name="Blankenburg K."/>
            <person name="Forbes L."/>
            <person name="Fu Q."/>
            <person name="Gubbala S."/>
            <person name="Hirani K."/>
            <person name="Jayaseelan J.C."/>
            <person name="Lara F."/>
            <person name="Munidasa M."/>
            <person name="Palculict T."/>
            <person name="Patil S."/>
            <person name="Pu L.-L."/>
            <person name="Saada N."/>
            <person name="Tang L."/>
            <person name="Weissenberger G."/>
            <person name="Zhu Y."/>
            <person name="Hemphill L."/>
            <person name="Shang Y."/>
            <person name="Youmans B."/>
            <person name="Ayvaz T."/>
            <person name="Ross M."/>
            <person name="Santibanez J."/>
            <person name="Aqrawi P."/>
            <person name="Gross S."/>
            <person name="Joshi V."/>
            <person name="Fowler G."/>
            <person name="Nazareth L."/>
            <person name="Reid J."/>
            <person name="Worley K."/>
            <person name="Petrosino J."/>
            <person name="Highlander S."/>
            <person name="Gibbs R."/>
        </authorList>
    </citation>
    <scope>NUCLEOTIDE SEQUENCE [LARGE SCALE GENOMIC DNA]</scope>
    <source>
        <strain evidence="8 9">ATCC 43325</strain>
    </source>
</reference>
<keyword evidence="6 7" id="KW-0472">Membrane</keyword>
<dbReference type="AlphaFoldDB" id="C9PPW3"/>
<dbReference type="HOGENOM" id="CLU_1335186_0_0_6"/>
<dbReference type="Pfam" id="PF02361">
    <property type="entry name" value="CbiQ"/>
    <property type="match status" value="1"/>
</dbReference>
<dbReference type="EMBL" id="ACZR01000011">
    <property type="protein sequence ID" value="EEX50414.1"/>
    <property type="molecule type" value="Genomic_DNA"/>
</dbReference>
<evidence type="ECO:0000256" key="4">
    <source>
        <dbReference type="ARBA" id="ARBA00022692"/>
    </source>
</evidence>
<accession>C9PPW3</accession>
<evidence type="ECO:0000256" key="5">
    <source>
        <dbReference type="ARBA" id="ARBA00022989"/>
    </source>
</evidence>
<evidence type="ECO:0000256" key="2">
    <source>
        <dbReference type="ARBA" id="ARBA00008564"/>
    </source>
</evidence>
<keyword evidence="5 7" id="KW-1133">Transmembrane helix</keyword>
<dbReference type="RefSeq" id="WP_005764567.1">
    <property type="nucleotide sequence ID" value="NZ_GG704813.1"/>
</dbReference>
<dbReference type="STRING" id="667128.HMPREF0621_1037"/>
<gene>
    <name evidence="8" type="primary">cbiQ</name>
    <name evidence="8" type="ORF">HMPREF0621_1037</name>
</gene>
<proteinExistence type="inferred from homology"/>
<organism evidence="8 9">
    <name type="scientific">Pasteurella dagmatis ATCC 43325</name>
    <dbReference type="NCBI Taxonomy" id="667128"/>
    <lineage>
        <taxon>Bacteria</taxon>
        <taxon>Pseudomonadati</taxon>
        <taxon>Pseudomonadota</taxon>
        <taxon>Gammaproteobacteria</taxon>
        <taxon>Pasteurellales</taxon>
        <taxon>Pasteurellaceae</taxon>
        <taxon>Pasteurella</taxon>
    </lineage>
</organism>
<feature type="transmembrane region" description="Helical" evidence="7">
    <location>
        <begin position="85"/>
        <end position="105"/>
    </location>
</feature>
<comment type="similarity">
    <text evidence="2">Belongs to the CbiQ family.</text>
</comment>
<feature type="transmembrane region" description="Helical" evidence="7">
    <location>
        <begin position="52"/>
        <end position="73"/>
    </location>
</feature>
<sequence>MLTIQQRFYLTLLLAFAFSGIHNLTIALTLFVPFLVVFLYQKYQANELRLATKFLLFINIFSVLLWLTMRFKWQNGWQYSAEGEYLALLIIAKMNLITLMVRISLQNFSELQLIQVLQHRWIPAKFTHLAILTLRYIKIFAETHRSLEKAMQARGFQAGCNKRTIYVISQRITLLLIHALHKAKNVDKALRARGFSYEQFNRKYND</sequence>
<comment type="caution">
    <text evidence="8">The sequence shown here is derived from an EMBL/GenBank/DDBJ whole genome shotgun (WGS) entry which is preliminary data.</text>
</comment>
<dbReference type="OrthoDB" id="7033073at2"/>
<keyword evidence="4 7" id="KW-0812">Transmembrane</keyword>
<dbReference type="PANTHER" id="PTHR34857:SF2">
    <property type="entry name" value="SLL0384 PROTEIN"/>
    <property type="match status" value="1"/>
</dbReference>
<dbReference type="InterPro" id="IPR051611">
    <property type="entry name" value="ECF_transporter_component"/>
</dbReference>
<dbReference type="InterPro" id="IPR003339">
    <property type="entry name" value="ABC/ECF_trnsptr_transmembrane"/>
</dbReference>
<dbReference type="CDD" id="cd16914">
    <property type="entry name" value="EcfT"/>
    <property type="match status" value="1"/>
</dbReference>
<keyword evidence="9" id="KW-1185">Reference proteome</keyword>
<evidence type="ECO:0000313" key="9">
    <source>
        <dbReference type="Proteomes" id="UP000005519"/>
    </source>
</evidence>
<dbReference type="Proteomes" id="UP000005519">
    <property type="component" value="Unassembled WGS sequence"/>
</dbReference>
<protein>
    <submittedName>
        <fullName evidence="8">Cobalt transport protein</fullName>
    </submittedName>
</protein>
<evidence type="ECO:0000256" key="3">
    <source>
        <dbReference type="ARBA" id="ARBA00022475"/>
    </source>
</evidence>
<name>C9PPW3_9PAST</name>
<evidence type="ECO:0000313" key="8">
    <source>
        <dbReference type="EMBL" id="EEX50414.1"/>
    </source>
</evidence>
<feature type="transmembrane region" description="Helical" evidence="7">
    <location>
        <begin position="12"/>
        <end position="40"/>
    </location>
</feature>